<dbReference type="FunFam" id="1.10.405.20:FF:000002">
    <property type="entry name" value="Amine oxidase, flavin-containing superfamily"/>
    <property type="match status" value="1"/>
</dbReference>
<sequence>MYISMRTTKSFLASLLLGQAIAHPGFPGPDISIFDNAATIERDVAIIGGGASGTHAAIQLRKMGRSVAVVEREPLLGGHTNTYLDPVSGQHIDYGVLIWQNTPEAREFLAHFNISTTVVQFRRSNSTRVDLRTGQIVPPPQGNVTDAMMRYAMQLLQYPYLEEGWNLPDPVPEDLLLPFGEFVEKYDLAAAVETLTLYAQGLKDWLQCPTIYIMKQFSLGVALGAQNGFLASVDANNGALYEAAQKELGNDALLSSTVVSMERPADRLHRILVRTPTGYQLIRAKKTIITTPPKVENLVNFDLDDTERGVFGQFENAFYYTTVVRVAGLPAGLDIINRAADTPYNIPHLPGVYAMLPSRVPDIYTIFYGGGEAKTEDEVKKSIRDGVMMLREAQFTPSEPEILAISNHSPFALFVSADQIAKGFYRDLYALQGQRNTYYTGAAFHTHDSAAVWSFTDNLLTTMFA</sequence>
<evidence type="ECO:0000313" key="3">
    <source>
        <dbReference type="Proteomes" id="UP000813423"/>
    </source>
</evidence>
<feature type="chain" id="PRO_5040302558" description="Amine oxidase, flavin-containing superfamily" evidence="1">
    <location>
        <begin position="23"/>
        <end position="465"/>
    </location>
</feature>
<dbReference type="Proteomes" id="UP000813423">
    <property type="component" value="Unassembled WGS sequence"/>
</dbReference>
<dbReference type="Pfam" id="PF13450">
    <property type="entry name" value="NAD_binding_8"/>
    <property type="match status" value="1"/>
</dbReference>
<dbReference type="FunFam" id="3.30.70.1990:FF:000001">
    <property type="entry name" value="Amine oxidase, flavin-containing superfamily"/>
    <property type="match status" value="1"/>
</dbReference>
<protein>
    <recommendedName>
        <fullName evidence="4">Amine oxidase, flavin-containing superfamily</fullName>
    </recommendedName>
</protein>
<organism evidence="2 3">
    <name type="scientific">Aspergillus fumigatus</name>
    <name type="common">Neosartorya fumigata</name>
    <dbReference type="NCBI Taxonomy" id="746128"/>
    <lineage>
        <taxon>Eukaryota</taxon>
        <taxon>Fungi</taxon>
        <taxon>Dikarya</taxon>
        <taxon>Ascomycota</taxon>
        <taxon>Pezizomycotina</taxon>
        <taxon>Eurotiomycetes</taxon>
        <taxon>Eurotiomycetidae</taxon>
        <taxon>Eurotiales</taxon>
        <taxon>Aspergillaceae</taxon>
        <taxon>Aspergillus</taxon>
        <taxon>Aspergillus subgen. Fumigati</taxon>
    </lineage>
</organism>
<evidence type="ECO:0000256" key="1">
    <source>
        <dbReference type="SAM" id="SignalP"/>
    </source>
</evidence>
<dbReference type="EMBL" id="JAIBSC010000055">
    <property type="protein sequence ID" value="KAH1902967.1"/>
    <property type="molecule type" value="Genomic_DNA"/>
</dbReference>
<proteinExistence type="predicted"/>
<keyword evidence="1" id="KW-0732">Signal</keyword>
<evidence type="ECO:0000313" key="2">
    <source>
        <dbReference type="EMBL" id="KAH1902967.1"/>
    </source>
</evidence>
<reference evidence="2" key="1">
    <citation type="submission" date="2021-08" db="EMBL/GenBank/DDBJ databases">
        <title>Global Aspergillus fumigatus from environmental and clinical sources.</title>
        <authorList>
            <person name="Barber A."/>
            <person name="Sae-Ong T."/>
        </authorList>
    </citation>
    <scope>NUCLEOTIDE SEQUENCE</scope>
    <source>
        <strain evidence="2">NRZ-2016-071</strain>
    </source>
</reference>
<dbReference type="SUPFAM" id="SSF51905">
    <property type="entry name" value="FAD/NAD(P)-binding domain"/>
    <property type="match status" value="1"/>
</dbReference>
<comment type="caution">
    <text evidence="2">The sequence shown here is derived from an EMBL/GenBank/DDBJ whole genome shotgun (WGS) entry which is preliminary data.</text>
</comment>
<gene>
    <name evidence="2" type="ORF">KXV57_007151</name>
</gene>
<dbReference type="GO" id="GO:0016491">
    <property type="term" value="F:oxidoreductase activity"/>
    <property type="evidence" value="ECO:0007669"/>
    <property type="project" value="TreeGrafter"/>
</dbReference>
<dbReference type="Gene3D" id="1.10.405.20">
    <property type="match status" value="1"/>
</dbReference>
<dbReference type="PANTHER" id="PTHR42923:SF26">
    <property type="entry name" value="FMN REDUCTASE LOT6, PUTATIVE (AFU_ORTHOLOGUE AFUA_7G06600)-RELATED"/>
    <property type="match status" value="1"/>
</dbReference>
<feature type="signal peptide" evidence="1">
    <location>
        <begin position="1"/>
        <end position="22"/>
    </location>
</feature>
<name>A0A9P8STQ7_ASPFM</name>
<dbReference type="AlphaFoldDB" id="A0A9P8STQ7"/>
<dbReference type="Gene3D" id="3.30.70.1990">
    <property type="match status" value="1"/>
</dbReference>
<dbReference type="Gene3D" id="3.50.50.60">
    <property type="entry name" value="FAD/NAD(P)-binding domain"/>
    <property type="match status" value="1"/>
</dbReference>
<dbReference type="InterPro" id="IPR050464">
    <property type="entry name" value="Zeta_carotene_desat/Oxidored"/>
</dbReference>
<dbReference type="PANTHER" id="PTHR42923">
    <property type="entry name" value="PROTOPORPHYRINOGEN OXIDASE"/>
    <property type="match status" value="1"/>
</dbReference>
<dbReference type="InterPro" id="IPR036188">
    <property type="entry name" value="FAD/NAD-bd_sf"/>
</dbReference>
<accession>A0A9P8STQ7</accession>
<evidence type="ECO:0008006" key="4">
    <source>
        <dbReference type="Google" id="ProtNLM"/>
    </source>
</evidence>